<feature type="domain" description="Atos-like conserved" evidence="2">
    <location>
        <begin position="261"/>
        <end position="327"/>
    </location>
</feature>
<evidence type="ECO:0000256" key="1">
    <source>
        <dbReference type="SAM" id="MobiDB-lite"/>
    </source>
</evidence>
<reference evidence="3" key="1">
    <citation type="submission" date="2020-12" db="EMBL/GenBank/DDBJ databases">
        <title>Metabolic potential, ecology and presence of endohyphal bacteria is reflected in genomic diversity of Mucoromycotina.</title>
        <authorList>
            <person name="Muszewska A."/>
            <person name="Okrasinska A."/>
            <person name="Steczkiewicz K."/>
            <person name="Drgas O."/>
            <person name="Orlowska M."/>
            <person name="Perlinska-Lenart U."/>
            <person name="Aleksandrzak-Piekarczyk T."/>
            <person name="Szatraj K."/>
            <person name="Zielenkiewicz U."/>
            <person name="Pilsyk S."/>
            <person name="Malc E."/>
            <person name="Mieczkowski P."/>
            <person name="Kruszewska J.S."/>
            <person name="Biernat P."/>
            <person name="Pawlowska J."/>
        </authorList>
    </citation>
    <scope>NUCLEOTIDE SEQUENCE</scope>
    <source>
        <strain evidence="3">WA0000067209</strain>
    </source>
</reference>
<dbReference type="EMBL" id="JAEPQZ010000008">
    <property type="protein sequence ID" value="KAG2178112.1"/>
    <property type="molecule type" value="Genomic_DNA"/>
</dbReference>
<comment type="caution">
    <text evidence="3">The sequence shown here is derived from an EMBL/GenBank/DDBJ whole genome shotgun (WGS) entry which is preliminary data.</text>
</comment>
<dbReference type="SMART" id="SM01177">
    <property type="entry name" value="DUF4210"/>
    <property type="match status" value="1"/>
</dbReference>
<evidence type="ECO:0000313" key="3">
    <source>
        <dbReference type="EMBL" id="KAG2178112.1"/>
    </source>
</evidence>
<dbReference type="InterPro" id="IPR033473">
    <property type="entry name" value="Atos-like_C"/>
</dbReference>
<dbReference type="InterPro" id="IPR051506">
    <property type="entry name" value="ATOS_Transcription_Regulators"/>
</dbReference>
<dbReference type="Pfam" id="PF13915">
    <property type="entry name" value="DUF4210"/>
    <property type="match status" value="1"/>
</dbReference>
<dbReference type="Proteomes" id="UP000654370">
    <property type="component" value="Unassembled WGS sequence"/>
</dbReference>
<feature type="region of interest" description="Disordered" evidence="1">
    <location>
        <begin position="234"/>
        <end position="255"/>
    </location>
</feature>
<dbReference type="PANTHER" id="PTHR13199">
    <property type="entry name" value="GH03947P"/>
    <property type="match status" value="1"/>
</dbReference>
<proteinExistence type="predicted"/>
<dbReference type="Pfam" id="PF13889">
    <property type="entry name" value="Chromosome_seg"/>
    <property type="match status" value="1"/>
</dbReference>
<dbReference type="InterPro" id="IPR025261">
    <property type="entry name" value="Atos-like_cons_dom"/>
</dbReference>
<dbReference type="AlphaFoldDB" id="A0A8H7PQ26"/>
<organism evidence="3 4">
    <name type="scientific">Mortierella isabellina</name>
    <name type="common">Filamentous fungus</name>
    <name type="synonym">Umbelopsis isabellina</name>
    <dbReference type="NCBI Taxonomy" id="91625"/>
    <lineage>
        <taxon>Eukaryota</taxon>
        <taxon>Fungi</taxon>
        <taxon>Fungi incertae sedis</taxon>
        <taxon>Mucoromycota</taxon>
        <taxon>Mucoromycotina</taxon>
        <taxon>Umbelopsidomycetes</taxon>
        <taxon>Umbelopsidales</taxon>
        <taxon>Umbelopsidaceae</taxon>
        <taxon>Umbelopsis</taxon>
    </lineage>
</organism>
<accession>A0A8H7PQ26</accession>
<protein>
    <recommendedName>
        <fullName evidence="2">Atos-like conserved domain-containing protein</fullName>
    </recommendedName>
</protein>
<gene>
    <name evidence="3" type="ORF">INT43_003365</name>
</gene>
<name>A0A8H7PQ26_MORIS</name>
<keyword evidence="4" id="KW-1185">Reference proteome</keyword>
<evidence type="ECO:0000259" key="2">
    <source>
        <dbReference type="SMART" id="SM01177"/>
    </source>
</evidence>
<sequence length="436" mass="49045">MPGAIDTHAIHTQLSTTIGCDCGTASVPHDMFNIMTLVAQSIQDTYSKVIETHCQIRDQNQLVFCIFSNKRMVEQWILNVDSFRCDGMLELGRLQTKIFEFRPRLPDQQLYGAIHTHMAQCAALQEYGIVQVPVHSLSDVSQNMELAHETVTRAIPIDLGATLPNNLFQLKASSLPDSLIGGVRTVSRRRLSCLSMSALQDEDPDFTGEEHVHRATLCRNKQLQYTWANHRHNVFSSSPPADDTNIPPPPITRRKSTVEPLVGSFEECLLNNRMSTKPTTSIQFNATIHAVARGSGKKRENFRTSGPIALDFEAHMYELDGKPLPYAGTIDVHAQHRIPPKGQLQILIVHGERGAVKVFIVPYDLREMAANHSTFLRRREYVTPENGSKTLKYAIHIPVKSSKHRHLHLHGPIRVVFANQANNANDRVEIKMEHNL</sequence>
<dbReference type="PANTHER" id="PTHR13199:SF11">
    <property type="entry name" value="PROTEIN ATOSSA"/>
    <property type="match status" value="1"/>
</dbReference>
<evidence type="ECO:0000313" key="4">
    <source>
        <dbReference type="Proteomes" id="UP000654370"/>
    </source>
</evidence>
<dbReference type="OrthoDB" id="8625101at2759"/>